<dbReference type="EMBL" id="LR828261">
    <property type="protein sequence ID" value="CAD0358709.1"/>
    <property type="molecule type" value="Genomic_DNA"/>
</dbReference>
<accession>A0A6V7F5D8</accession>
<evidence type="ECO:0000313" key="2">
    <source>
        <dbReference type="EMBL" id="CAD0358709.1"/>
    </source>
</evidence>
<organism evidence="2">
    <name type="scientific">Xanthomonas hortorum pv. pelargonii</name>
    <dbReference type="NCBI Taxonomy" id="453602"/>
    <lineage>
        <taxon>Bacteria</taxon>
        <taxon>Pseudomonadati</taxon>
        <taxon>Pseudomonadota</taxon>
        <taxon>Gammaproteobacteria</taxon>
        <taxon>Lysobacterales</taxon>
        <taxon>Lysobacteraceae</taxon>
        <taxon>Xanthomonas</taxon>
    </lineage>
</organism>
<evidence type="ECO:0000256" key="1">
    <source>
        <dbReference type="SAM" id="MobiDB-lite"/>
    </source>
</evidence>
<feature type="compositionally biased region" description="Polar residues" evidence="1">
    <location>
        <begin position="71"/>
        <end position="83"/>
    </location>
</feature>
<proteinExistence type="predicted"/>
<feature type="compositionally biased region" description="Low complexity" evidence="1">
    <location>
        <begin position="51"/>
        <end position="64"/>
    </location>
</feature>
<feature type="region of interest" description="Disordered" evidence="1">
    <location>
        <begin position="1"/>
        <end position="83"/>
    </location>
</feature>
<sequence length="108" mass="11078">MRARTGISIDGNTRSGRCASVRAEATASRRRVAVLSTGSASAPNASMAIKASTRSGAAAASRLATPPPSEWPSTLKRSQPRSSATCSKIPIALLSVYSAAVGNHALWP</sequence>
<gene>
    <name evidence="2" type="ORF">CFBP2533_42940</name>
</gene>
<dbReference type="AlphaFoldDB" id="A0A6V7F5D8"/>
<protein>
    <submittedName>
        <fullName evidence="2">Uncharacterized protein</fullName>
    </submittedName>
</protein>
<dbReference type="EMBL" id="LR828261">
    <property type="protein sequence ID" value="CAD0358703.1"/>
    <property type="molecule type" value="Genomic_DNA"/>
</dbReference>
<name>A0A6V7F5D8_9XANT</name>
<reference evidence="2" key="1">
    <citation type="submission" date="2020-07" db="EMBL/GenBank/DDBJ databases">
        <authorList>
            <person name="Pothier F. J."/>
        </authorList>
    </citation>
    <scope>NUCLEOTIDE SEQUENCE</scope>
    <source>
        <strain evidence="2">CFBP 2533</strain>
    </source>
</reference>